<evidence type="ECO:0000256" key="1">
    <source>
        <dbReference type="SAM" id="Coils"/>
    </source>
</evidence>
<proteinExistence type="predicted"/>
<feature type="coiled-coil region" evidence="1">
    <location>
        <begin position="870"/>
        <end position="897"/>
    </location>
</feature>
<sequence length="1319" mass="153557">MSTLPKKKQALNKEVVLRLDNPYDIPFGPLSNNYLHYMRIDGKQWGTVTNYILSNMLITPLFRAVLQIVTIRGSPKKTNIDNKVKAIIANVEAKQRSKLTMAEIDHFREMIVREVAIQKMDIYQMYNHFLYRENFSNVRSAVERAYNAKVADDTALAQVLIDSGNVPILYISGNAQLGTGPDGRGANLIGVTLMQIRHNLRAQEREESREQKNIERDNRIFVIYKAYVILRSEIGNGSDLSEYMGMSAKEIVDTWKELHPDDTLESLNIFGESKEGVVQMYNRGQFKIFDREIKKPGSLVLLMRRGMKNGDKFIGGLRELRSKMENKRADAILELYTVYQINKEFPQLSPEQQQEAALQLQQASPSLEEYFKLRNRVVTLYNQGEFSDQLNDMIKERLDTLHIPSMKEIKDAEELRSSSRSASKEESDKSTDSSDADDNYLKQLLSTDDKAQKKFLIQRIQKYTGKSSDRYRKYSIEELQAALERYEPKAGSDQPAKKPKKKAGHWDVFISHKRPMKGVGRREKIGEFRGSEPNRKKVLDQYNSERGTDISLGQVFVKWVPAHVSEEEEEEEEEDEIGVDYVKPAGKPIEIRALVDQNPADWREFSPLFQKMFDVGEATYPSVSIYITTMLITHTGVQTNLRNKGGTYYRGTPTVVARRLLMKSDVGRDRKATVEDFLHPDQANEVFAKRNLESHKELMATYCSIAQKTKFTDRNMQNLLLMTGNMKILWTDPHDLFLGTGMKNMPGENFAGKNLERIRADIMAARKNENFPVIRTSDITRFITGDKFMETWLQMRLTDMCTTVWRLKHYLWTTDKQDEEIDDRFTTHVLDLIYQPCSYLTAFSQEIIIPVPDDFTRMVMSCKGMNIKFSKNFKQEIDELDNERQKLDNDFWNIKERDKDTGEKAPNLAQILVDQNKEITELEKSGASPEEINKLKERQEREFKLLTKSQPKKKKESFEQRQRKRWKKGMEEINKPELPLEEIEETLSKLRAKQLKRLKKKRFASESDRKSFEDKQKKEFAENRSRLMRPGRSMAERNKMIEDLRKELDEKYKKYYNINTSLRTNEEVSRHTEELRRFNERKRDLVARYKKEIEHHKIVINSISQIYWDRIVVMIYFLMQHIRDANTQDIRRAIAAVEMLNSKKVSCENLSHNLDNEEDNCISSALGNLLVGIEAFKYQYGEHIPMGKHDINLAASIILNREINENKVEDMAPEFQEPEEEESQLEFEDDLAAMEEMSSIGEFEGYEDVSSAADSANFGMKYIEEVERVKILLREISQKDVVDIDDLARYFLGMIRLVKTTKMSPQVKTNRINFFATIR</sequence>
<feature type="coiled-coil region" evidence="1">
    <location>
        <begin position="1034"/>
        <end position="1088"/>
    </location>
</feature>
<dbReference type="Gene3D" id="1.10.357.40">
    <property type="entry name" value="YbiA-like"/>
    <property type="match status" value="2"/>
</dbReference>
<name>A0A6C0EKF6_9ZZZZ</name>
<dbReference type="InterPro" id="IPR037238">
    <property type="entry name" value="YbiA-like_sf"/>
</dbReference>
<feature type="region of interest" description="Disordered" evidence="2">
    <location>
        <begin position="1003"/>
        <end position="1024"/>
    </location>
</feature>
<keyword evidence="1" id="KW-0175">Coiled coil</keyword>
<protein>
    <recommendedName>
        <fullName evidence="4">NADAR domain-containing protein</fullName>
    </recommendedName>
</protein>
<dbReference type="SUPFAM" id="SSF143990">
    <property type="entry name" value="YbiA-like"/>
    <property type="match status" value="2"/>
</dbReference>
<feature type="compositionally biased region" description="Basic and acidic residues" evidence="2">
    <location>
        <begin position="409"/>
        <end position="432"/>
    </location>
</feature>
<dbReference type="EMBL" id="MN738878">
    <property type="protein sequence ID" value="QHT29498.1"/>
    <property type="molecule type" value="Genomic_DNA"/>
</dbReference>
<feature type="region of interest" description="Disordered" evidence="2">
    <location>
        <begin position="409"/>
        <end position="438"/>
    </location>
</feature>
<evidence type="ECO:0008006" key="4">
    <source>
        <dbReference type="Google" id="ProtNLM"/>
    </source>
</evidence>
<evidence type="ECO:0000256" key="2">
    <source>
        <dbReference type="SAM" id="MobiDB-lite"/>
    </source>
</evidence>
<organism evidence="3">
    <name type="scientific">viral metagenome</name>
    <dbReference type="NCBI Taxonomy" id="1070528"/>
    <lineage>
        <taxon>unclassified sequences</taxon>
        <taxon>metagenomes</taxon>
        <taxon>organismal metagenomes</taxon>
    </lineage>
</organism>
<feature type="region of interest" description="Disordered" evidence="2">
    <location>
        <begin position="948"/>
        <end position="967"/>
    </location>
</feature>
<accession>A0A6C0EKF6</accession>
<evidence type="ECO:0000313" key="3">
    <source>
        <dbReference type="EMBL" id="QHT29498.1"/>
    </source>
</evidence>
<reference evidence="3" key="1">
    <citation type="journal article" date="2020" name="Nature">
        <title>Giant virus diversity and host interactions through global metagenomics.</title>
        <authorList>
            <person name="Schulz F."/>
            <person name="Roux S."/>
            <person name="Paez-Espino D."/>
            <person name="Jungbluth S."/>
            <person name="Walsh D.A."/>
            <person name="Denef V.J."/>
            <person name="McMahon K.D."/>
            <person name="Konstantinidis K.T."/>
            <person name="Eloe-Fadrosh E.A."/>
            <person name="Kyrpides N.C."/>
            <person name="Woyke T."/>
        </authorList>
    </citation>
    <scope>NUCLEOTIDE SEQUENCE</scope>
    <source>
        <strain evidence="3">GVMAG-M-3300005589-24</strain>
    </source>
</reference>